<dbReference type="PANTHER" id="PTHR33116">
    <property type="entry name" value="REVERSE TRANSCRIPTASE ZINC-BINDING DOMAIN-CONTAINING PROTEIN-RELATED-RELATED"/>
    <property type="match status" value="1"/>
</dbReference>
<dbReference type="Gramene" id="QL04p041207:mrna">
    <property type="protein sequence ID" value="QL04p041207:mrna:CDS:1"/>
    <property type="gene ID" value="QL04p041207"/>
</dbReference>
<dbReference type="InterPro" id="IPR026960">
    <property type="entry name" value="RVT-Znf"/>
</dbReference>
<name>A0A7N2LH85_QUELO</name>
<sequence>MPLYSFSCLKIPETICNKLDAITRTFWWGHDLGDRKLHLISWDKICQPKCRGGIGLKKFSLVNQAMITKQFWRIQHNLNSLLARTFQRKYCTSNSLRDYNPKPNHSWIWKTVVVPQNSSLHQGKWLIGSGHHIPLIHPDWYQAPDHILRENNLSNGTVADLIDQETKSWKVEVVRKLYHPQVAKEILLLPISRIPNMEDKILWKHSNSGDYKVKRAYQLVLKDLYPSATHNHRCFGIANEVWERIWKVKLPLKILNFIWKLLHGSLPVFEVLINRGITVSTKCILCNEEEESLNHLFLKCHFARAVWHGSNLEIRTSDCFNLSINQWVETCLLQNDPRNPIRMGLLQSIFTTLWSIWNHRNLVLHQGKDPNPMEVLLTSQSLLCRYQKVFNSSQRQRSSSRQQNQQQFTNQDWQLVIKVAASINRKTKRSGYAYEATKVDGSDLFTGGTSCGKKPFCLASSTNNQVGTRGL</sequence>
<dbReference type="EnsemblPlants" id="QL04p041207:mrna">
    <property type="protein sequence ID" value="QL04p041207:mrna:CDS:1"/>
    <property type="gene ID" value="QL04p041207"/>
</dbReference>
<evidence type="ECO:0000313" key="2">
    <source>
        <dbReference type="EnsemblPlants" id="QL04p041207:mrna:CDS:1"/>
    </source>
</evidence>
<feature type="domain" description="Reverse transcriptase zinc-binding" evidence="1">
    <location>
        <begin position="214"/>
        <end position="307"/>
    </location>
</feature>
<dbReference type="PANTHER" id="PTHR33116:SF78">
    <property type="entry name" value="OS12G0587133 PROTEIN"/>
    <property type="match status" value="1"/>
</dbReference>
<dbReference type="EMBL" id="LRBV02000004">
    <property type="status" value="NOT_ANNOTATED_CDS"/>
    <property type="molecule type" value="Genomic_DNA"/>
</dbReference>
<dbReference type="AlphaFoldDB" id="A0A7N2LH85"/>
<dbReference type="Pfam" id="PF13966">
    <property type="entry name" value="zf-RVT"/>
    <property type="match status" value="1"/>
</dbReference>
<keyword evidence="3" id="KW-1185">Reference proteome</keyword>
<protein>
    <recommendedName>
        <fullName evidence="1">Reverse transcriptase zinc-binding domain-containing protein</fullName>
    </recommendedName>
</protein>
<dbReference type="OMA" id="SHIMARG"/>
<reference evidence="2" key="2">
    <citation type="submission" date="2021-01" db="UniProtKB">
        <authorList>
            <consortium name="EnsemblPlants"/>
        </authorList>
    </citation>
    <scope>IDENTIFICATION</scope>
</reference>
<evidence type="ECO:0000259" key="1">
    <source>
        <dbReference type="Pfam" id="PF13966"/>
    </source>
</evidence>
<reference evidence="2 3" key="1">
    <citation type="journal article" date="2016" name="G3 (Bethesda)">
        <title>First Draft Assembly and Annotation of the Genome of a California Endemic Oak Quercus lobata Nee (Fagaceae).</title>
        <authorList>
            <person name="Sork V.L."/>
            <person name="Fitz-Gibbon S.T."/>
            <person name="Puiu D."/>
            <person name="Crepeau M."/>
            <person name="Gugger P.F."/>
            <person name="Sherman R."/>
            <person name="Stevens K."/>
            <person name="Langley C.H."/>
            <person name="Pellegrini M."/>
            <person name="Salzberg S.L."/>
        </authorList>
    </citation>
    <scope>NUCLEOTIDE SEQUENCE [LARGE SCALE GENOMIC DNA]</scope>
    <source>
        <strain evidence="2 3">cv. SW786</strain>
    </source>
</reference>
<dbReference type="InParanoid" id="A0A7N2LH85"/>
<dbReference type="Proteomes" id="UP000594261">
    <property type="component" value="Chromosome 4"/>
</dbReference>
<accession>A0A7N2LH85</accession>
<proteinExistence type="predicted"/>
<evidence type="ECO:0000313" key="3">
    <source>
        <dbReference type="Proteomes" id="UP000594261"/>
    </source>
</evidence>
<organism evidence="2 3">
    <name type="scientific">Quercus lobata</name>
    <name type="common">Valley oak</name>
    <dbReference type="NCBI Taxonomy" id="97700"/>
    <lineage>
        <taxon>Eukaryota</taxon>
        <taxon>Viridiplantae</taxon>
        <taxon>Streptophyta</taxon>
        <taxon>Embryophyta</taxon>
        <taxon>Tracheophyta</taxon>
        <taxon>Spermatophyta</taxon>
        <taxon>Magnoliopsida</taxon>
        <taxon>eudicotyledons</taxon>
        <taxon>Gunneridae</taxon>
        <taxon>Pentapetalae</taxon>
        <taxon>rosids</taxon>
        <taxon>fabids</taxon>
        <taxon>Fagales</taxon>
        <taxon>Fagaceae</taxon>
        <taxon>Quercus</taxon>
    </lineage>
</organism>